<protein>
    <submittedName>
        <fullName evidence="1">Uncharacterized protein</fullName>
    </submittedName>
</protein>
<dbReference type="EMBL" id="CM055107">
    <property type="protein sequence ID" value="KAJ7527383.1"/>
    <property type="molecule type" value="Genomic_DNA"/>
</dbReference>
<evidence type="ECO:0000313" key="2">
    <source>
        <dbReference type="Proteomes" id="UP001162992"/>
    </source>
</evidence>
<proteinExistence type="predicted"/>
<gene>
    <name evidence="1" type="ORF">O6H91_16G051300</name>
</gene>
<evidence type="ECO:0000313" key="1">
    <source>
        <dbReference type="EMBL" id="KAJ7527383.1"/>
    </source>
</evidence>
<name>A0ACC2BC75_DIPCM</name>
<sequence length="506" mass="56634">MEEKGMDEEHGGDAERERVEGVWRNIRQTFMDMSISNGNAENKHDDRRPSPPGFEDLQYLRGFGNGFSSEAIQGALPNSQNSPLKCPFGLYAEQISGTPFTAPRKANQRSWLYRMKPSVTHEPFYPRQPAHEHLLSDFSNAKGCVTTPTQLRWKPSQISEARTDFIDGLFTICGAGSCFVRHGYAIHMYAANVSMEGYAFANADGDFLIVPQQGRLWIKTECGRLQVSPGEMVVLQLGFRFSINLPDGASRGYVLEVFSGHFQLPDLGPIGANGLAEPQDFLTPVAWYEEQVHFGFKVVQKFGGALFEAKQDFSPFNVIAWRGNYAPFKYELRKFCPFSTTLFDHADPSINTVLTVPSEIPGVAVVDFVVFPTKWLVAEHTFLPPYFHRNCMSEFMGLIYGLYEGKAEGFLPGGASLHSCMTPHGVDTLTYEKTVAGEDDSKPSKVSEDTLAFMFESSLTPKITPWAFNSPDIDPDYYKCWIGLRSHFDQGNANLKVTRQESPRSP</sequence>
<dbReference type="Proteomes" id="UP001162992">
    <property type="component" value="Chromosome 16"/>
</dbReference>
<reference evidence="2" key="1">
    <citation type="journal article" date="2024" name="Proc. Natl. Acad. Sci. U.S.A.">
        <title>Extraordinary preservation of gene collinearity over three hundred million years revealed in homosporous lycophytes.</title>
        <authorList>
            <person name="Li C."/>
            <person name="Wickell D."/>
            <person name="Kuo L.Y."/>
            <person name="Chen X."/>
            <person name="Nie B."/>
            <person name="Liao X."/>
            <person name="Peng D."/>
            <person name="Ji J."/>
            <person name="Jenkins J."/>
            <person name="Williams M."/>
            <person name="Shu S."/>
            <person name="Plott C."/>
            <person name="Barry K."/>
            <person name="Rajasekar S."/>
            <person name="Grimwood J."/>
            <person name="Han X."/>
            <person name="Sun S."/>
            <person name="Hou Z."/>
            <person name="He W."/>
            <person name="Dai G."/>
            <person name="Sun C."/>
            <person name="Schmutz J."/>
            <person name="Leebens-Mack J.H."/>
            <person name="Li F.W."/>
            <person name="Wang L."/>
        </authorList>
    </citation>
    <scope>NUCLEOTIDE SEQUENCE [LARGE SCALE GENOMIC DNA]</scope>
    <source>
        <strain evidence="2">cv. PW_Plant_1</strain>
    </source>
</reference>
<organism evidence="1 2">
    <name type="scientific">Diphasiastrum complanatum</name>
    <name type="common">Issler's clubmoss</name>
    <name type="synonym">Lycopodium complanatum</name>
    <dbReference type="NCBI Taxonomy" id="34168"/>
    <lineage>
        <taxon>Eukaryota</taxon>
        <taxon>Viridiplantae</taxon>
        <taxon>Streptophyta</taxon>
        <taxon>Embryophyta</taxon>
        <taxon>Tracheophyta</taxon>
        <taxon>Lycopodiopsida</taxon>
        <taxon>Lycopodiales</taxon>
        <taxon>Lycopodiaceae</taxon>
        <taxon>Lycopodioideae</taxon>
        <taxon>Diphasiastrum</taxon>
    </lineage>
</organism>
<comment type="caution">
    <text evidence="1">The sequence shown here is derived from an EMBL/GenBank/DDBJ whole genome shotgun (WGS) entry which is preliminary data.</text>
</comment>
<accession>A0ACC2BC75</accession>
<keyword evidence="2" id="KW-1185">Reference proteome</keyword>